<evidence type="ECO:0000313" key="2">
    <source>
        <dbReference type="Proteomes" id="UP000199073"/>
    </source>
</evidence>
<keyword evidence="2" id="KW-1185">Reference proteome</keyword>
<sequence>METAKLAKQTLAFQKTMFDNSYNAMLMVQDQSEKVLNSYLDQLPWVTEESKSSLKSSIDMAKQARDDFKKAVEDGFAKFEELIEEK</sequence>
<name>A0A1H0J246_9BACT</name>
<reference evidence="1 2" key="1">
    <citation type="submission" date="2016-10" db="EMBL/GenBank/DDBJ databases">
        <authorList>
            <person name="de Groot N.N."/>
        </authorList>
    </citation>
    <scope>NUCLEOTIDE SEQUENCE [LARGE SCALE GENOMIC DNA]</scope>
    <source>
        <strain evidence="1 2">DSM 12130</strain>
    </source>
</reference>
<dbReference type="AlphaFoldDB" id="A0A1H0J246"/>
<protein>
    <recommendedName>
        <fullName evidence="3">Phasin protein</fullName>
    </recommendedName>
</protein>
<gene>
    <name evidence="1" type="ORF">SAMN05660330_00110</name>
</gene>
<accession>A0A1H0J246</accession>
<dbReference type="OrthoDB" id="5421915at2"/>
<proteinExistence type="predicted"/>
<evidence type="ECO:0000313" key="1">
    <source>
        <dbReference type="EMBL" id="SDO37519.1"/>
    </source>
</evidence>
<dbReference type="Proteomes" id="UP000199073">
    <property type="component" value="Unassembled WGS sequence"/>
</dbReference>
<dbReference type="RefSeq" id="WP_092218693.1">
    <property type="nucleotide sequence ID" value="NZ_FNJI01000001.1"/>
</dbReference>
<dbReference type="EMBL" id="FNJI01000001">
    <property type="protein sequence ID" value="SDO37519.1"/>
    <property type="molecule type" value="Genomic_DNA"/>
</dbReference>
<evidence type="ECO:0008006" key="3">
    <source>
        <dbReference type="Google" id="ProtNLM"/>
    </source>
</evidence>
<organism evidence="1 2">
    <name type="scientific">Desulforhopalus singaporensis</name>
    <dbReference type="NCBI Taxonomy" id="91360"/>
    <lineage>
        <taxon>Bacteria</taxon>
        <taxon>Pseudomonadati</taxon>
        <taxon>Thermodesulfobacteriota</taxon>
        <taxon>Desulfobulbia</taxon>
        <taxon>Desulfobulbales</taxon>
        <taxon>Desulfocapsaceae</taxon>
        <taxon>Desulforhopalus</taxon>
    </lineage>
</organism>
<dbReference type="STRING" id="91360.SAMN05660330_00110"/>